<comment type="cofactor">
    <cofactor evidence="1">
        <name>Zn(2+)</name>
        <dbReference type="ChEBI" id="CHEBI:29105"/>
    </cofactor>
</comment>
<keyword evidence="3" id="KW-0378">Hydrolase</keyword>
<evidence type="ECO:0000256" key="1">
    <source>
        <dbReference type="ARBA" id="ARBA00001947"/>
    </source>
</evidence>
<dbReference type="AlphaFoldDB" id="A0A1M7SB39"/>
<dbReference type="Gene3D" id="3.60.15.10">
    <property type="entry name" value="Ribonuclease Z/Hydroxyacylglutathione hydrolase-like"/>
    <property type="match status" value="1"/>
</dbReference>
<dbReference type="PANTHER" id="PTHR46233">
    <property type="entry name" value="HYDROXYACYLGLUTATHIONE HYDROLASE GLOC"/>
    <property type="match status" value="1"/>
</dbReference>
<dbReference type="InterPro" id="IPR051453">
    <property type="entry name" value="MBL_Glyoxalase_II"/>
</dbReference>
<keyword evidence="2" id="KW-0479">Metal-binding</keyword>
<dbReference type="STRING" id="1121455.SAMN02745728_00672"/>
<dbReference type="CDD" id="cd06262">
    <property type="entry name" value="metallo-hydrolase-like_MBL-fold"/>
    <property type="match status" value="1"/>
</dbReference>
<dbReference type="SUPFAM" id="SSF56281">
    <property type="entry name" value="Metallo-hydrolase/oxidoreductase"/>
    <property type="match status" value="1"/>
</dbReference>
<protein>
    <submittedName>
        <fullName evidence="6">Glyoxylase, beta-lactamase superfamily II</fullName>
    </submittedName>
</protein>
<sequence>MSFELETLTVGPLDVNCYLLSHQGKAIAIDAGGNAEQISSVIKEKKLELTCILNTHLHFDHCYANAALQKEFNVPILAGQLDAVLLESELGLGGAYGFEKVEPYKVEYIGEGNRTLLNTECKVLLTPGHTPGSLSYYFPKWNIVFTGDVLFYRSVGRTDFPGGSSKVLRQSIKEVLFALPDNTDVYPGHGDPTNIGDEKLNNPYYGQFARI</sequence>
<dbReference type="InterPro" id="IPR001279">
    <property type="entry name" value="Metallo-B-lactamas"/>
</dbReference>
<dbReference type="EMBL" id="FRDI01000003">
    <property type="protein sequence ID" value="SHN55442.1"/>
    <property type="molecule type" value="Genomic_DNA"/>
</dbReference>
<dbReference type="SMART" id="SM00849">
    <property type="entry name" value="Lactamase_B"/>
    <property type="match status" value="1"/>
</dbReference>
<dbReference type="InterPro" id="IPR036866">
    <property type="entry name" value="RibonucZ/Hydroxyglut_hydro"/>
</dbReference>
<reference evidence="6 7" key="1">
    <citation type="submission" date="2016-12" db="EMBL/GenBank/DDBJ databases">
        <authorList>
            <person name="Song W.-J."/>
            <person name="Kurnit D.M."/>
        </authorList>
    </citation>
    <scope>NUCLEOTIDE SEQUENCE [LARGE SCALE GENOMIC DNA]</scope>
    <source>
        <strain evidence="6 7">DSM 11393</strain>
    </source>
</reference>
<dbReference type="Pfam" id="PF00753">
    <property type="entry name" value="Lactamase_B"/>
    <property type="match status" value="1"/>
</dbReference>
<dbReference type="OrthoDB" id="9802991at2"/>
<dbReference type="RefSeq" id="WP_072696363.1">
    <property type="nucleotide sequence ID" value="NZ_FRDI01000003.1"/>
</dbReference>
<name>A0A1M7SB39_9BACT</name>
<evidence type="ECO:0000313" key="7">
    <source>
        <dbReference type="Proteomes" id="UP000186469"/>
    </source>
</evidence>
<dbReference type="Proteomes" id="UP000186469">
    <property type="component" value="Unassembled WGS sequence"/>
</dbReference>
<evidence type="ECO:0000256" key="3">
    <source>
        <dbReference type="ARBA" id="ARBA00022801"/>
    </source>
</evidence>
<dbReference type="PANTHER" id="PTHR46233:SF3">
    <property type="entry name" value="HYDROXYACYLGLUTATHIONE HYDROLASE GLOC"/>
    <property type="match status" value="1"/>
</dbReference>
<feature type="domain" description="Metallo-beta-lactamase" evidence="5">
    <location>
        <begin position="14"/>
        <end position="189"/>
    </location>
</feature>
<evidence type="ECO:0000259" key="5">
    <source>
        <dbReference type="SMART" id="SM00849"/>
    </source>
</evidence>
<evidence type="ECO:0000256" key="2">
    <source>
        <dbReference type="ARBA" id="ARBA00022723"/>
    </source>
</evidence>
<evidence type="ECO:0000256" key="4">
    <source>
        <dbReference type="ARBA" id="ARBA00022833"/>
    </source>
</evidence>
<evidence type="ECO:0000313" key="6">
    <source>
        <dbReference type="EMBL" id="SHN55442.1"/>
    </source>
</evidence>
<dbReference type="GO" id="GO:0046872">
    <property type="term" value="F:metal ion binding"/>
    <property type="evidence" value="ECO:0007669"/>
    <property type="project" value="UniProtKB-KW"/>
</dbReference>
<dbReference type="GO" id="GO:0016787">
    <property type="term" value="F:hydrolase activity"/>
    <property type="evidence" value="ECO:0007669"/>
    <property type="project" value="UniProtKB-KW"/>
</dbReference>
<gene>
    <name evidence="6" type="ORF">SAMN02745728_00672</name>
</gene>
<organism evidence="6 7">
    <name type="scientific">Desulfovibrio litoralis DSM 11393</name>
    <dbReference type="NCBI Taxonomy" id="1121455"/>
    <lineage>
        <taxon>Bacteria</taxon>
        <taxon>Pseudomonadati</taxon>
        <taxon>Thermodesulfobacteriota</taxon>
        <taxon>Desulfovibrionia</taxon>
        <taxon>Desulfovibrionales</taxon>
        <taxon>Desulfovibrionaceae</taxon>
        <taxon>Desulfovibrio</taxon>
    </lineage>
</organism>
<accession>A0A1M7SB39</accession>
<proteinExistence type="predicted"/>
<keyword evidence="7" id="KW-1185">Reference proteome</keyword>
<keyword evidence="4" id="KW-0862">Zinc</keyword>